<dbReference type="InterPro" id="IPR036388">
    <property type="entry name" value="WH-like_DNA-bd_sf"/>
</dbReference>
<dbReference type="GO" id="GO:0006281">
    <property type="term" value="P:DNA repair"/>
    <property type="evidence" value="ECO:0007669"/>
    <property type="project" value="UniProtKB-KW"/>
</dbReference>
<evidence type="ECO:0000256" key="6">
    <source>
        <dbReference type="ARBA" id="ARBA00022679"/>
    </source>
</evidence>
<dbReference type="EC" id="2.1.1.63" evidence="3"/>
<proteinExistence type="inferred from homology"/>
<reference evidence="13 14" key="1">
    <citation type="submission" date="2014-04" db="EMBL/GenBank/DDBJ databases">
        <authorList>
            <consortium name="DOE Joint Genome Institute"/>
            <person name="Kuo A."/>
            <person name="Martino E."/>
            <person name="Perotto S."/>
            <person name="Kohler A."/>
            <person name="Nagy L.G."/>
            <person name="Floudas D."/>
            <person name="Copeland A."/>
            <person name="Barry K.W."/>
            <person name="Cichocki N."/>
            <person name="Veneault-Fourrey C."/>
            <person name="LaButti K."/>
            <person name="Lindquist E.A."/>
            <person name="Lipzen A."/>
            <person name="Lundell T."/>
            <person name="Morin E."/>
            <person name="Murat C."/>
            <person name="Sun H."/>
            <person name="Tunlid A."/>
            <person name="Henrissat B."/>
            <person name="Grigoriev I.V."/>
            <person name="Hibbett D.S."/>
            <person name="Martin F."/>
            <person name="Nordberg H.P."/>
            <person name="Cantor M.N."/>
            <person name="Hua S.X."/>
        </authorList>
    </citation>
    <scope>NUCLEOTIDE SEQUENCE [LARGE SCALE GENOMIC DNA]</scope>
    <source>
        <strain evidence="13 14">Zn</strain>
    </source>
</reference>
<comment type="similarity">
    <text evidence="2">Belongs to the MGMT family.</text>
</comment>
<keyword evidence="5" id="KW-0489">Methyltransferase</keyword>
<evidence type="ECO:0000259" key="12">
    <source>
        <dbReference type="Pfam" id="PF01035"/>
    </source>
</evidence>
<comment type="catalytic activity">
    <reaction evidence="1">
        <text>a 4-O-methyl-thymidine in DNA + L-cysteinyl-[protein] = a thymidine in DNA + S-methyl-L-cysteinyl-[protein]</text>
        <dbReference type="Rhea" id="RHEA:53428"/>
        <dbReference type="Rhea" id="RHEA-COMP:10131"/>
        <dbReference type="Rhea" id="RHEA-COMP:10132"/>
        <dbReference type="Rhea" id="RHEA-COMP:13555"/>
        <dbReference type="Rhea" id="RHEA-COMP:13556"/>
        <dbReference type="ChEBI" id="CHEBI:29950"/>
        <dbReference type="ChEBI" id="CHEBI:82612"/>
        <dbReference type="ChEBI" id="CHEBI:137386"/>
        <dbReference type="ChEBI" id="CHEBI:137387"/>
        <dbReference type="EC" id="2.1.1.63"/>
    </reaction>
</comment>
<dbReference type="GO" id="GO:0032259">
    <property type="term" value="P:methylation"/>
    <property type="evidence" value="ECO:0007669"/>
    <property type="project" value="UniProtKB-KW"/>
</dbReference>
<dbReference type="PROSITE" id="PS00374">
    <property type="entry name" value="MGMT"/>
    <property type="match status" value="1"/>
</dbReference>
<comment type="catalytic activity">
    <reaction evidence="11">
        <text>a 6-O-methyl-2'-deoxyguanosine in DNA + L-cysteinyl-[protein] = S-methyl-L-cysteinyl-[protein] + a 2'-deoxyguanosine in DNA</text>
        <dbReference type="Rhea" id="RHEA:24000"/>
        <dbReference type="Rhea" id="RHEA-COMP:10131"/>
        <dbReference type="Rhea" id="RHEA-COMP:10132"/>
        <dbReference type="Rhea" id="RHEA-COMP:11367"/>
        <dbReference type="Rhea" id="RHEA-COMP:11368"/>
        <dbReference type="ChEBI" id="CHEBI:29950"/>
        <dbReference type="ChEBI" id="CHEBI:82612"/>
        <dbReference type="ChEBI" id="CHEBI:85445"/>
        <dbReference type="ChEBI" id="CHEBI:85448"/>
        <dbReference type="EC" id="2.1.1.63"/>
    </reaction>
</comment>
<feature type="domain" description="Methylated-DNA-[protein]-cysteine S-methyltransferase DNA binding" evidence="12">
    <location>
        <begin position="6"/>
        <end position="92"/>
    </location>
</feature>
<dbReference type="EMBL" id="KN832874">
    <property type="protein sequence ID" value="KIN02696.1"/>
    <property type="molecule type" value="Genomic_DNA"/>
</dbReference>
<dbReference type="AlphaFoldDB" id="A0A0C3H3K0"/>
<gene>
    <name evidence="13" type="ORF">OIDMADRAFT_18437</name>
</gene>
<evidence type="ECO:0000256" key="5">
    <source>
        <dbReference type="ARBA" id="ARBA00022603"/>
    </source>
</evidence>
<dbReference type="CDD" id="cd06445">
    <property type="entry name" value="ATase"/>
    <property type="match status" value="1"/>
</dbReference>
<keyword evidence="14" id="KW-1185">Reference proteome</keyword>
<evidence type="ECO:0000256" key="8">
    <source>
        <dbReference type="ARBA" id="ARBA00023204"/>
    </source>
</evidence>
<organism evidence="13 14">
    <name type="scientific">Oidiodendron maius (strain Zn)</name>
    <dbReference type="NCBI Taxonomy" id="913774"/>
    <lineage>
        <taxon>Eukaryota</taxon>
        <taxon>Fungi</taxon>
        <taxon>Dikarya</taxon>
        <taxon>Ascomycota</taxon>
        <taxon>Pezizomycotina</taxon>
        <taxon>Leotiomycetes</taxon>
        <taxon>Leotiomycetes incertae sedis</taxon>
        <taxon>Myxotrichaceae</taxon>
        <taxon>Oidiodendron</taxon>
    </lineage>
</organism>
<evidence type="ECO:0000256" key="10">
    <source>
        <dbReference type="ARBA" id="ARBA00031621"/>
    </source>
</evidence>
<evidence type="ECO:0000256" key="1">
    <source>
        <dbReference type="ARBA" id="ARBA00001286"/>
    </source>
</evidence>
<evidence type="ECO:0000256" key="2">
    <source>
        <dbReference type="ARBA" id="ARBA00008711"/>
    </source>
</evidence>
<dbReference type="InterPro" id="IPR001497">
    <property type="entry name" value="MethylDNA_cys_MeTrfase_AS"/>
</dbReference>
<dbReference type="PANTHER" id="PTHR10815:SF13">
    <property type="entry name" value="METHYLATED-DNA--PROTEIN-CYSTEINE METHYLTRANSFERASE"/>
    <property type="match status" value="1"/>
</dbReference>
<evidence type="ECO:0000256" key="11">
    <source>
        <dbReference type="ARBA" id="ARBA00049348"/>
    </source>
</evidence>
<dbReference type="PANTHER" id="PTHR10815">
    <property type="entry name" value="METHYLATED-DNA--PROTEIN-CYSTEINE METHYLTRANSFERASE"/>
    <property type="match status" value="1"/>
</dbReference>
<dbReference type="InterPro" id="IPR036217">
    <property type="entry name" value="MethylDNA_cys_MeTrfase_DNAb"/>
</dbReference>
<name>A0A0C3H3K0_OIDMZ</name>
<evidence type="ECO:0000313" key="13">
    <source>
        <dbReference type="EMBL" id="KIN02696.1"/>
    </source>
</evidence>
<dbReference type="STRING" id="913774.A0A0C3H3K0"/>
<dbReference type="Proteomes" id="UP000054321">
    <property type="component" value="Unassembled WGS sequence"/>
</dbReference>
<evidence type="ECO:0000256" key="9">
    <source>
        <dbReference type="ARBA" id="ARBA00030795"/>
    </source>
</evidence>
<dbReference type="OrthoDB" id="1907495at2759"/>
<keyword evidence="6" id="KW-0808">Transferase</keyword>
<sequence>MAVTQYQERVYGLLRQIPSGKISSYAALSKALDSSPRAVGGALRRNPFAPEVPCHRIICADGAIGGFLGEAQDAPSGINQKKKLDLLRGEGVLFDDKGYLIDKERWWFDFKP</sequence>
<dbReference type="InParanoid" id="A0A0C3H3K0"/>
<dbReference type="Gene3D" id="1.10.10.10">
    <property type="entry name" value="Winged helix-like DNA-binding domain superfamily/Winged helix DNA-binding domain"/>
    <property type="match status" value="1"/>
</dbReference>
<keyword evidence="7" id="KW-0227">DNA damage</keyword>
<evidence type="ECO:0000256" key="4">
    <source>
        <dbReference type="ARBA" id="ARBA00015377"/>
    </source>
</evidence>
<dbReference type="HOGENOM" id="CLU_000445_52_3_1"/>
<dbReference type="InterPro" id="IPR014048">
    <property type="entry name" value="MethylDNA_cys_MeTrfase_DNA-bd"/>
</dbReference>
<evidence type="ECO:0000256" key="3">
    <source>
        <dbReference type="ARBA" id="ARBA00011918"/>
    </source>
</evidence>
<protein>
    <recommendedName>
        <fullName evidence="4">Methylated-DNA--protein-cysteine methyltransferase</fullName>
        <ecNumber evidence="3">2.1.1.63</ecNumber>
    </recommendedName>
    <alternativeName>
        <fullName evidence="9">6-O-methylguanine-DNA methyltransferase</fullName>
    </alternativeName>
    <alternativeName>
        <fullName evidence="10">O-6-methylguanine-DNA-alkyltransferase</fullName>
    </alternativeName>
</protein>
<dbReference type="SUPFAM" id="SSF46767">
    <property type="entry name" value="Methylated DNA-protein cysteine methyltransferase, C-terminal domain"/>
    <property type="match status" value="1"/>
</dbReference>
<dbReference type="Pfam" id="PF01035">
    <property type="entry name" value="DNA_binding_1"/>
    <property type="match status" value="1"/>
</dbReference>
<reference evidence="14" key="2">
    <citation type="submission" date="2015-01" db="EMBL/GenBank/DDBJ databases">
        <title>Evolutionary Origins and Diversification of the Mycorrhizal Mutualists.</title>
        <authorList>
            <consortium name="DOE Joint Genome Institute"/>
            <consortium name="Mycorrhizal Genomics Consortium"/>
            <person name="Kohler A."/>
            <person name="Kuo A."/>
            <person name="Nagy L.G."/>
            <person name="Floudas D."/>
            <person name="Copeland A."/>
            <person name="Barry K.W."/>
            <person name="Cichocki N."/>
            <person name="Veneault-Fourrey C."/>
            <person name="LaButti K."/>
            <person name="Lindquist E.A."/>
            <person name="Lipzen A."/>
            <person name="Lundell T."/>
            <person name="Morin E."/>
            <person name="Murat C."/>
            <person name="Riley R."/>
            <person name="Ohm R."/>
            <person name="Sun H."/>
            <person name="Tunlid A."/>
            <person name="Henrissat B."/>
            <person name="Grigoriev I.V."/>
            <person name="Hibbett D.S."/>
            <person name="Martin F."/>
        </authorList>
    </citation>
    <scope>NUCLEOTIDE SEQUENCE [LARGE SCALE GENOMIC DNA]</scope>
    <source>
        <strain evidence="14">Zn</strain>
    </source>
</reference>
<dbReference type="NCBIfam" id="TIGR00589">
    <property type="entry name" value="ogt"/>
    <property type="match status" value="1"/>
</dbReference>
<evidence type="ECO:0000256" key="7">
    <source>
        <dbReference type="ARBA" id="ARBA00022763"/>
    </source>
</evidence>
<dbReference type="GO" id="GO:0003908">
    <property type="term" value="F:methylated-DNA-[protein]-cysteine S-methyltransferase activity"/>
    <property type="evidence" value="ECO:0007669"/>
    <property type="project" value="UniProtKB-EC"/>
</dbReference>
<evidence type="ECO:0000313" key="14">
    <source>
        <dbReference type="Proteomes" id="UP000054321"/>
    </source>
</evidence>
<accession>A0A0C3H3K0</accession>
<keyword evidence="8" id="KW-0234">DNA repair</keyword>